<protein>
    <submittedName>
        <fullName evidence="1">Uncharacterized protein</fullName>
    </submittedName>
</protein>
<dbReference type="Proteomes" id="UP000658320">
    <property type="component" value="Unassembled WGS sequence"/>
</dbReference>
<name>A0A918F182_9ACTN</name>
<reference evidence="1" key="2">
    <citation type="submission" date="2020-09" db="EMBL/GenBank/DDBJ databases">
        <authorList>
            <person name="Sun Q."/>
            <person name="Ohkuma M."/>
        </authorList>
    </citation>
    <scope>NUCLEOTIDE SEQUENCE</scope>
    <source>
        <strain evidence="1">JCM 4346</strain>
    </source>
</reference>
<comment type="caution">
    <text evidence="1">The sequence shown here is derived from an EMBL/GenBank/DDBJ whole genome shotgun (WGS) entry which is preliminary data.</text>
</comment>
<organism evidence="1 2">
    <name type="scientific">Streptomyces aurantiogriseus</name>
    <dbReference type="NCBI Taxonomy" id="66870"/>
    <lineage>
        <taxon>Bacteria</taxon>
        <taxon>Bacillati</taxon>
        <taxon>Actinomycetota</taxon>
        <taxon>Actinomycetes</taxon>
        <taxon>Kitasatosporales</taxon>
        <taxon>Streptomycetaceae</taxon>
        <taxon>Streptomyces</taxon>
    </lineage>
</organism>
<dbReference type="EMBL" id="BMSX01000002">
    <property type="protein sequence ID" value="GGQ98050.1"/>
    <property type="molecule type" value="Genomic_DNA"/>
</dbReference>
<accession>A0A918F182</accession>
<reference evidence="1" key="1">
    <citation type="journal article" date="2014" name="Int. J. Syst. Evol. Microbiol.">
        <title>Complete genome sequence of Corynebacterium casei LMG S-19264T (=DSM 44701T), isolated from a smear-ripened cheese.</title>
        <authorList>
            <consortium name="US DOE Joint Genome Institute (JGI-PGF)"/>
            <person name="Walter F."/>
            <person name="Albersmeier A."/>
            <person name="Kalinowski J."/>
            <person name="Ruckert C."/>
        </authorList>
    </citation>
    <scope>NUCLEOTIDE SEQUENCE</scope>
    <source>
        <strain evidence="1">JCM 4346</strain>
    </source>
</reference>
<gene>
    <name evidence="1" type="ORF">GCM10010251_11460</name>
</gene>
<sequence>MAARTAATVSLRRAPRPATVLVTTGLAVSGFAVSGFAVSGFAVSGLAPAVATSIVATPFRALIVRLSDVWWLYPISFDFAH</sequence>
<evidence type="ECO:0000313" key="2">
    <source>
        <dbReference type="Proteomes" id="UP000658320"/>
    </source>
</evidence>
<keyword evidence="2" id="KW-1185">Reference proteome</keyword>
<dbReference type="AlphaFoldDB" id="A0A918F182"/>
<evidence type="ECO:0000313" key="1">
    <source>
        <dbReference type="EMBL" id="GGQ98050.1"/>
    </source>
</evidence>
<proteinExistence type="predicted"/>